<dbReference type="Proteomes" id="UP001108029">
    <property type="component" value="Unassembled WGS sequence"/>
</dbReference>
<comment type="caution">
    <text evidence="3">The sequence shown here is derived from an EMBL/GenBank/DDBJ whole genome shotgun (WGS) entry which is preliminary data.</text>
</comment>
<keyword evidence="2" id="KW-1133">Transmembrane helix</keyword>
<keyword evidence="2" id="KW-0472">Membrane</keyword>
<organism evidence="3 4">
    <name type="scientific">Streptomyces guryensis</name>
    <dbReference type="NCBI Taxonomy" id="2886947"/>
    <lineage>
        <taxon>Bacteria</taxon>
        <taxon>Bacillati</taxon>
        <taxon>Actinomycetota</taxon>
        <taxon>Actinomycetes</taxon>
        <taxon>Kitasatosporales</taxon>
        <taxon>Streptomycetaceae</taxon>
        <taxon>Streptomyces</taxon>
    </lineage>
</organism>
<gene>
    <name evidence="3" type="ORF">LJ657_24640</name>
</gene>
<evidence type="ECO:0000313" key="3">
    <source>
        <dbReference type="EMBL" id="MCD9876766.1"/>
    </source>
</evidence>
<keyword evidence="2" id="KW-0812">Transmembrane</keyword>
<keyword evidence="4" id="KW-1185">Reference proteome</keyword>
<sequence>MITHSDEGPDFDPDDPLTVLLRPPAEYLGAPVGRYQEIRRGASRRRLLRAAAGAALTCGVAALVVLPLHLTASGGPASPAVPLAPPPASSPATLPPPTTAPAPVTPAPSASPTPSTTPTRAPGSRPARPSAGSVPTVAQSAVPAGGGTPSRR</sequence>
<reference evidence="3" key="1">
    <citation type="submission" date="2021-12" db="EMBL/GenBank/DDBJ databases">
        <authorList>
            <person name="Lee J.-H."/>
            <person name="Kim S.-B."/>
        </authorList>
    </citation>
    <scope>NUCLEOTIDE SEQUENCE</scope>
    <source>
        <strain evidence="3">NR30</strain>
    </source>
</reference>
<dbReference type="PROSITE" id="PS51318">
    <property type="entry name" value="TAT"/>
    <property type="match status" value="1"/>
</dbReference>
<dbReference type="InterPro" id="IPR006311">
    <property type="entry name" value="TAT_signal"/>
</dbReference>
<dbReference type="AlphaFoldDB" id="A0A9Q3VQU1"/>
<protein>
    <submittedName>
        <fullName evidence="3">Uncharacterized protein</fullName>
    </submittedName>
</protein>
<feature type="compositionally biased region" description="Low complexity" evidence="1">
    <location>
        <begin position="112"/>
        <end position="133"/>
    </location>
</feature>
<accession>A0A9Q3VQU1</accession>
<proteinExistence type="predicted"/>
<dbReference type="EMBL" id="JAJSBI010000012">
    <property type="protein sequence ID" value="MCD9876766.1"/>
    <property type="molecule type" value="Genomic_DNA"/>
</dbReference>
<feature type="compositionally biased region" description="Pro residues" evidence="1">
    <location>
        <begin position="82"/>
        <end position="111"/>
    </location>
</feature>
<feature type="transmembrane region" description="Helical" evidence="2">
    <location>
        <begin position="47"/>
        <end position="70"/>
    </location>
</feature>
<feature type="region of interest" description="Disordered" evidence="1">
    <location>
        <begin position="74"/>
        <end position="152"/>
    </location>
</feature>
<dbReference type="RefSeq" id="WP_232650911.1">
    <property type="nucleotide sequence ID" value="NZ_JAJSBI010000012.1"/>
</dbReference>
<evidence type="ECO:0000256" key="1">
    <source>
        <dbReference type="SAM" id="MobiDB-lite"/>
    </source>
</evidence>
<name>A0A9Q3VQU1_9ACTN</name>
<evidence type="ECO:0000313" key="4">
    <source>
        <dbReference type="Proteomes" id="UP001108029"/>
    </source>
</evidence>
<evidence type="ECO:0000256" key="2">
    <source>
        <dbReference type="SAM" id="Phobius"/>
    </source>
</evidence>